<evidence type="ECO:0000256" key="1">
    <source>
        <dbReference type="ARBA" id="ARBA00007479"/>
    </source>
</evidence>
<comment type="caution">
    <text evidence="12">The sequence shown here is derived from an EMBL/GenBank/DDBJ whole genome shotgun (WGS) entry which is preliminary data.</text>
</comment>
<comment type="subcellular location">
    <subcellularLocation>
        <location evidence="11">Mitochondrion</location>
    </subcellularLocation>
    <subcellularLocation>
        <location evidence="11">Mitochondrion inner membrane</location>
    </subcellularLocation>
</comment>
<dbReference type="EMBL" id="JACDTQ010001070">
    <property type="protein sequence ID" value="KAF5923970.1"/>
    <property type="molecule type" value="Genomic_DNA"/>
</dbReference>
<comment type="subunit">
    <text evidence="10">Component of the ATP synthase complex composed at least of ATP5F1A/subunit alpha, ATP5F1B/subunit beta, ATP5MC1/subunit c (homooctomer), MT-ATP6/subunit a, MT-ATP8/subunit 8, ATP5ME/subunit e, ATP5MF/subunit f, ATP5MG/subunit g, ATP5MK/subunit k, ATP5MJ/subunit j, ATP5F1C/subunit gamma, ATP5F1D/subunit delta, ATP5F1E/subunit epsilon, ATP5PF/subunit F6, ATP5PB/subunit b, ATP5PD/subunit d, ATP5PO/subunit OSCP. ATP synthase complex consists of a soluble F(1) head domain (subunits alpha(3) and beta(3)) - the catalytic core - and a membrane F(0) domain - the membrane proton channel (subunits c, a, 8, e, f, g, k and j). These two domains are linked by a central stalk (subunits gamma, delta, and epsilon) rotating inside the F1 region and a stationary peripheral stalk (subunits F6, b, d, and OSCP).</text>
</comment>
<keyword evidence="3 11" id="KW-0138">CF(0)</keyword>
<dbReference type="AlphaFoldDB" id="A0A7J7F7C6"/>
<comment type="function">
    <text evidence="9 11">Subunit b, of the mitochondrial membrane ATP synthase complex (F(1)F(0) ATP synthase or Complex V) that produces ATP from ADP in the presence of a proton gradient across the membrane which is generated by electron transport complexes of the respiratory chain. ATP synthase complex consist of a soluble F(1) head domain - the catalytic core - and a membrane F(1) domain - the membrane proton channel. These two domains are linked by a central stalk rotating inside the F(1) region and a stationary peripheral stalk. During catalysis, ATP synthesis in the catalytic domain of F(1) is coupled via a rotary mechanism of the central stalk subunits to proton translocation. In vivo, can only synthesize ATP although its ATP hydrolase activity can be activated artificially in vitro. Part of the complex F(0) domain. Part of the complex F(0) domain and the peripheric stalk, which acts as a stator to hold the catalytic alpha(3)beta(3) subcomplex and subunit a/ATP6 static relative to the rotary elements.</text>
</comment>
<name>A0A7J7F7C6_DICBM</name>
<dbReference type="PANTHER" id="PTHR12733:SF3">
    <property type="entry name" value="ATP SYNTHASE F(0) COMPLEX SUBUNIT B1, MITOCHONDRIAL"/>
    <property type="match status" value="1"/>
</dbReference>
<feature type="non-terminal residue" evidence="12">
    <location>
        <position position="1"/>
    </location>
</feature>
<evidence type="ECO:0000256" key="6">
    <source>
        <dbReference type="ARBA" id="ARBA00023065"/>
    </source>
</evidence>
<evidence type="ECO:0000256" key="2">
    <source>
        <dbReference type="ARBA" id="ARBA00022448"/>
    </source>
</evidence>
<keyword evidence="13" id="KW-1185">Reference proteome</keyword>
<dbReference type="GO" id="GO:0046933">
    <property type="term" value="F:proton-transporting ATP synthase activity, rotational mechanism"/>
    <property type="evidence" value="ECO:0007669"/>
    <property type="project" value="TreeGrafter"/>
</dbReference>
<keyword evidence="2 11" id="KW-0813">Transport</keyword>
<sequence length="153" mass="16966">QCVRPVCGHLTAALEGLRLRNHRDTKPPFGPPLITLSQVVLPSSTTVAPFLKNVALLSPRELQTGHIYHGLIHEEFFQFLYPKTVVTGLILKYGTSVGQSADQLNEQKSAQLEEVKQASIKHIQEANDSEKSQQALGQKCHSLFGVQRNHTAY</sequence>
<dbReference type="InterPro" id="IPR008688">
    <property type="entry name" value="ATP_synth_Bsub_B/MI25"/>
</dbReference>
<keyword evidence="4 11" id="KW-0375">Hydrogen ion transport</keyword>
<evidence type="ECO:0000256" key="7">
    <source>
        <dbReference type="ARBA" id="ARBA00023128"/>
    </source>
</evidence>
<evidence type="ECO:0000256" key="4">
    <source>
        <dbReference type="ARBA" id="ARBA00022781"/>
    </source>
</evidence>
<evidence type="ECO:0000256" key="9">
    <source>
        <dbReference type="ARBA" id="ARBA00055529"/>
    </source>
</evidence>
<comment type="similarity">
    <text evidence="1 11">Belongs to the eukaryotic ATPase B chain family.</text>
</comment>
<evidence type="ECO:0000313" key="13">
    <source>
        <dbReference type="Proteomes" id="UP000551758"/>
    </source>
</evidence>
<evidence type="ECO:0000256" key="5">
    <source>
        <dbReference type="ARBA" id="ARBA00022792"/>
    </source>
</evidence>
<dbReference type="Pfam" id="PF05405">
    <property type="entry name" value="Mt_ATP-synt_B"/>
    <property type="match status" value="1"/>
</dbReference>
<evidence type="ECO:0000313" key="12">
    <source>
        <dbReference type="EMBL" id="KAF5923970.1"/>
    </source>
</evidence>
<comment type="subunit">
    <text evidence="11">F-type ATPases have 2 components, CF(1) - the catalytic core - and CF(0) - the membrane proton channel. CF(1) and CF(0) have multiple subunits.</text>
</comment>
<dbReference type="PANTHER" id="PTHR12733">
    <property type="entry name" value="MITOCHONDRIAL ATP SYNTHASE B CHAIN"/>
    <property type="match status" value="1"/>
</dbReference>
<keyword evidence="6 11" id="KW-0406">Ion transport</keyword>
<dbReference type="GO" id="GO:0005743">
    <property type="term" value="C:mitochondrial inner membrane"/>
    <property type="evidence" value="ECO:0007669"/>
    <property type="project" value="UniProtKB-SubCell"/>
</dbReference>
<evidence type="ECO:0000256" key="8">
    <source>
        <dbReference type="ARBA" id="ARBA00023136"/>
    </source>
</evidence>
<evidence type="ECO:0000256" key="3">
    <source>
        <dbReference type="ARBA" id="ARBA00022547"/>
    </source>
</evidence>
<organism evidence="12 13">
    <name type="scientific">Diceros bicornis minor</name>
    <name type="common">South-central black rhinoceros</name>
    <dbReference type="NCBI Taxonomy" id="77932"/>
    <lineage>
        <taxon>Eukaryota</taxon>
        <taxon>Metazoa</taxon>
        <taxon>Chordata</taxon>
        <taxon>Craniata</taxon>
        <taxon>Vertebrata</taxon>
        <taxon>Euteleostomi</taxon>
        <taxon>Mammalia</taxon>
        <taxon>Eutheria</taxon>
        <taxon>Laurasiatheria</taxon>
        <taxon>Perissodactyla</taxon>
        <taxon>Rhinocerotidae</taxon>
        <taxon>Diceros</taxon>
    </lineage>
</organism>
<keyword evidence="7 11" id="KW-0496">Mitochondrion</keyword>
<dbReference type="GO" id="GO:0045259">
    <property type="term" value="C:proton-transporting ATP synthase complex"/>
    <property type="evidence" value="ECO:0007669"/>
    <property type="project" value="UniProtKB-KW"/>
</dbReference>
<evidence type="ECO:0000256" key="10">
    <source>
        <dbReference type="ARBA" id="ARBA00064647"/>
    </source>
</evidence>
<gene>
    <name evidence="12" type="ORF">HPG69_010401</name>
</gene>
<dbReference type="InterPro" id="IPR013837">
    <property type="entry name" value="ATP_synth_F0_suB"/>
</dbReference>
<keyword evidence="8 11" id="KW-0472">Membrane</keyword>
<evidence type="ECO:0000256" key="11">
    <source>
        <dbReference type="RuleBase" id="RU368017"/>
    </source>
</evidence>
<proteinExistence type="inferred from homology"/>
<dbReference type="Proteomes" id="UP000551758">
    <property type="component" value="Unassembled WGS sequence"/>
</dbReference>
<accession>A0A7J7F7C6</accession>
<reference evidence="12 13" key="1">
    <citation type="journal article" date="2020" name="Mol. Biol. Evol.">
        <title>Interspecific Gene Flow and the Evolution of Specialization in Black and White Rhinoceros.</title>
        <authorList>
            <person name="Moodley Y."/>
            <person name="Westbury M.V."/>
            <person name="Russo I.M."/>
            <person name="Gopalakrishnan S."/>
            <person name="Rakotoarivelo A."/>
            <person name="Olsen R.A."/>
            <person name="Prost S."/>
            <person name="Tunstall T."/>
            <person name="Ryder O.A."/>
            <person name="Dalen L."/>
            <person name="Bruford M.W."/>
        </authorList>
    </citation>
    <scope>NUCLEOTIDE SEQUENCE [LARGE SCALE GENOMIC DNA]</scope>
    <source>
        <strain evidence="12">SBR-YM</strain>
        <tissue evidence="12">Skin</tissue>
    </source>
</reference>
<protein>
    <recommendedName>
        <fullName evidence="11">ATP synthase subunit b</fullName>
    </recommendedName>
</protein>
<keyword evidence="5 11" id="KW-0999">Mitochondrion inner membrane</keyword>